<dbReference type="SUPFAM" id="SSF51338">
    <property type="entry name" value="Composite domain of metallo-dependent hydrolases"/>
    <property type="match status" value="1"/>
</dbReference>
<dbReference type="AlphaFoldDB" id="A0A975G479"/>
<feature type="domain" description="Amidohydrolase-related" evidence="2">
    <location>
        <begin position="87"/>
        <end position="446"/>
    </location>
</feature>
<evidence type="ECO:0000313" key="3">
    <source>
        <dbReference type="EMBL" id="QUD90277.1"/>
    </source>
</evidence>
<evidence type="ECO:0000259" key="2">
    <source>
        <dbReference type="Pfam" id="PF01979"/>
    </source>
</evidence>
<dbReference type="InterPro" id="IPR011059">
    <property type="entry name" value="Metal-dep_hydrolase_composite"/>
</dbReference>
<keyword evidence="1" id="KW-0732">Signal</keyword>
<dbReference type="PANTHER" id="PTHR43135:SF3">
    <property type="entry name" value="ALPHA-D-RIBOSE 1-METHYLPHOSPHONATE 5-TRIPHOSPHATE DIPHOSPHATASE"/>
    <property type="match status" value="1"/>
</dbReference>
<dbReference type="Gene3D" id="1.20.58.520">
    <property type="entry name" value="Amidohydrolase"/>
    <property type="match status" value="1"/>
</dbReference>
<feature type="signal peptide" evidence="1">
    <location>
        <begin position="1"/>
        <end position="30"/>
    </location>
</feature>
<reference evidence="3" key="1">
    <citation type="submission" date="2021-04" db="EMBL/GenBank/DDBJ databases">
        <title>The complete genome sequence of Caulobacter sp. S6.</title>
        <authorList>
            <person name="Tang Y."/>
            <person name="Ouyang W."/>
            <person name="Liu Q."/>
            <person name="Huang B."/>
            <person name="Guo Z."/>
            <person name="Lei P."/>
        </authorList>
    </citation>
    <scope>NUCLEOTIDE SEQUENCE</scope>
    <source>
        <strain evidence="3">S6</strain>
    </source>
</reference>
<keyword evidence="4" id="KW-1185">Reference proteome</keyword>
<dbReference type="InterPro" id="IPR006680">
    <property type="entry name" value="Amidohydro-rel"/>
</dbReference>
<dbReference type="EMBL" id="CP073078">
    <property type="protein sequence ID" value="QUD90277.1"/>
    <property type="molecule type" value="Genomic_DNA"/>
</dbReference>
<dbReference type="InterPro" id="IPR032466">
    <property type="entry name" value="Metal_Hydrolase"/>
</dbReference>
<sequence length="484" mass="51470">MRKTPPRRTLLAFALLTLAPAAAVSAPAGGADLVIEHVTVVPMTDGGAEIRDQTVVIRDGRIAEIGPSTAKRLNAPGRHVDGSHEWLIPGLTDAHAHLENDRILRLVLHAPDLPAGATKDEDVFLPYVANGVTQVVDLSATSETFAQRAAIDNGRVLGPHIVTAAMIDGAAPVWPIGMTRAAADPEAGRRAVRDAAKEGYDLIKVYSRLDLPTFTAIVDEARKQHLPVVGHIPAREQGLTERFFQPGYTVVAHAEEFAQQTAAPDEAAIARYVDMAKRNGTGLIATLTLDERILEEMRDPSSLERRPELAALNPLWRELVLKHNPYVGQSSPAAIARIEKIVAFNRKLVAVFEAAGVPVLAGTDSPVPGVVPGYSLPDELEALTVSGLTPKQALESATRRPNQWLGSAKNRGVVAVGAQADLLLLGADPLADIRNVRRIEAVIVGGGLHSRAELDEKIAALRARHAFAGTNSLPASAPAASTPD</sequence>
<accession>A0A975G479</accession>
<protein>
    <submittedName>
        <fullName evidence="3">Amidohydrolase family protein</fullName>
    </submittedName>
</protein>
<dbReference type="InterPro" id="IPR051781">
    <property type="entry name" value="Metallo-dep_Hydrolase"/>
</dbReference>
<dbReference type="SUPFAM" id="SSF51556">
    <property type="entry name" value="Metallo-dependent hydrolases"/>
    <property type="match status" value="1"/>
</dbReference>
<dbReference type="Pfam" id="PF01979">
    <property type="entry name" value="Amidohydro_1"/>
    <property type="match status" value="1"/>
</dbReference>
<name>A0A975G479_9CAUL</name>
<dbReference type="Gene3D" id="3.40.50.10910">
    <property type="entry name" value="Amidohydrolase"/>
    <property type="match status" value="1"/>
</dbReference>
<dbReference type="Gene3D" id="3.30.110.90">
    <property type="entry name" value="Amidohydrolase"/>
    <property type="match status" value="1"/>
</dbReference>
<dbReference type="KEGG" id="caul:KCG34_10635"/>
<dbReference type="Gene3D" id="2.30.40.10">
    <property type="entry name" value="Urease, subunit C, domain 1"/>
    <property type="match status" value="1"/>
</dbReference>
<evidence type="ECO:0000256" key="1">
    <source>
        <dbReference type="SAM" id="SignalP"/>
    </source>
</evidence>
<dbReference type="GO" id="GO:0016810">
    <property type="term" value="F:hydrolase activity, acting on carbon-nitrogen (but not peptide) bonds"/>
    <property type="evidence" value="ECO:0007669"/>
    <property type="project" value="InterPro"/>
</dbReference>
<proteinExistence type="predicted"/>
<dbReference type="RefSeq" id="WP_211940328.1">
    <property type="nucleotide sequence ID" value="NZ_CP073078.1"/>
</dbReference>
<organism evidence="3 4">
    <name type="scientific">Phenylobacterium montanum</name>
    <dbReference type="NCBI Taxonomy" id="2823693"/>
    <lineage>
        <taxon>Bacteria</taxon>
        <taxon>Pseudomonadati</taxon>
        <taxon>Pseudomonadota</taxon>
        <taxon>Alphaproteobacteria</taxon>
        <taxon>Caulobacterales</taxon>
        <taxon>Caulobacteraceae</taxon>
        <taxon>Phenylobacterium</taxon>
    </lineage>
</organism>
<gene>
    <name evidence="3" type="ORF">KCG34_10635</name>
</gene>
<evidence type="ECO:0000313" key="4">
    <source>
        <dbReference type="Proteomes" id="UP000676409"/>
    </source>
</evidence>
<dbReference type="Proteomes" id="UP000676409">
    <property type="component" value="Chromosome"/>
</dbReference>
<feature type="chain" id="PRO_5037248263" evidence="1">
    <location>
        <begin position="31"/>
        <end position="484"/>
    </location>
</feature>
<dbReference type="PANTHER" id="PTHR43135">
    <property type="entry name" value="ALPHA-D-RIBOSE 1-METHYLPHOSPHONATE 5-TRIPHOSPHATE DIPHOSPHATASE"/>
    <property type="match status" value="1"/>
</dbReference>